<dbReference type="SUPFAM" id="SSF47819">
    <property type="entry name" value="HRDC-like"/>
    <property type="match status" value="1"/>
</dbReference>
<comment type="caution">
    <text evidence="3">The sequence shown here is derived from an EMBL/GenBank/DDBJ whole genome shotgun (WGS) entry which is preliminary data.</text>
</comment>
<dbReference type="SUPFAM" id="SSF53098">
    <property type="entry name" value="Ribonuclease H-like"/>
    <property type="match status" value="1"/>
</dbReference>
<evidence type="ECO:0000256" key="1">
    <source>
        <dbReference type="SAM" id="MobiDB-lite"/>
    </source>
</evidence>
<evidence type="ECO:0000313" key="4">
    <source>
        <dbReference type="Proteomes" id="UP001174909"/>
    </source>
</evidence>
<dbReference type="EMBL" id="CASHTH010003053">
    <property type="protein sequence ID" value="CAI8039620.1"/>
    <property type="molecule type" value="Genomic_DNA"/>
</dbReference>
<dbReference type="GO" id="GO:0008408">
    <property type="term" value="F:3'-5' exonuclease activity"/>
    <property type="evidence" value="ECO:0007669"/>
    <property type="project" value="InterPro"/>
</dbReference>
<proteinExistence type="predicted"/>
<dbReference type="PANTHER" id="PTHR47649:SF1">
    <property type="entry name" value="RIBONUCLEASE D"/>
    <property type="match status" value="1"/>
</dbReference>
<protein>
    <submittedName>
        <fullName evidence="3">Exosome complex exonuclease RRP6</fullName>
    </submittedName>
</protein>
<dbReference type="Pfam" id="PF01612">
    <property type="entry name" value="DNA_pol_A_exo1"/>
    <property type="match status" value="1"/>
</dbReference>
<accession>A0AA35T0P8</accession>
<feature type="region of interest" description="Disordered" evidence="1">
    <location>
        <begin position="261"/>
        <end position="284"/>
    </location>
</feature>
<dbReference type="PANTHER" id="PTHR47649">
    <property type="entry name" value="RIBONUCLEASE D"/>
    <property type="match status" value="1"/>
</dbReference>
<dbReference type="InterPro" id="IPR002562">
    <property type="entry name" value="3'-5'_exonuclease_dom"/>
</dbReference>
<dbReference type="GO" id="GO:0003676">
    <property type="term" value="F:nucleic acid binding"/>
    <property type="evidence" value="ECO:0007669"/>
    <property type="project" value="InterPro"/>
</dbReference>
<dbReference type="InterPro" id="IPR044876">
    <property type="entry name" value="HRDC_dom_sf"/>
</dbReference>
<dbReference type="Gene3D" id="3.30.420.10">
    <property type="entry name" value="Ribonuclease H-like superfamily/Ribonuclease H"/>
    <property type="match status" value="1"/>
</dbReference>
<dbReference type="InterPro" id="IPR010997">
    <property type="entry name" value="HRDC-like_sf"/>
</dbReference>
<name>A0AA35T0P8_GEOBA</name>
<evidence type="ECO:0000259" key="2">
    <source>
        <dbReference type="SMART" id="SM00474"/>
    </source>
</evidence>
<dbReference type="InterPro" id="IPR051086">
    <property type="entry name" value="RNase_D-like"/>
</dbReference>
<dbReference type="InterPro" id="IPR036397">
    <property type="entry name" value="RNaseH_sf"/>
</dbReference>
<dbReference type="GO" id="GO:0006139">
    <property type="term" value="P:nucleobase-containing compound metabolic process"/>
    <property type="evidence" value="ECO:0007669"/>
    <property type="project" value="InterPro"/>
</dbReference>
<keyword evidence="3" id="KW-0269">Exonuclease</keyword>
<dbReference type="Gene3D" id="1.10.150.80">
    <property type="entry name" value="HRDC domain"/>
    <property type="match status" value="1"/>
</dbReference>
<dbReference type="CDD" id="cd06142">
    <property type="entry name" value="RNaseD_exo"/>
    <property type="match status" value="1"/>
</dbReference>
<organism evidence="3 4">
    <name type="scientific">Geodia barretti</name>
    <name type="common">Barrett's horny sponge</name>
    <dbReference type="NCBI Taxonomy" id="519541"/>
    <lineage>
        <taxon>Eukaryota</taxon>
        <taxon>Metazoa</taxon>
        <taxon>Porifera</taxon>
        <taxon>Demospongiae</taxon>
        <taxon>Heteroscleromorpha</taxon>
        <taxon>Tetractinellida</taxon>
        <taxon>Astrophorina</taxon>
        <taxon>Geodiidae</taxon>
        <taxon>Geodia</taxon>
    </lineage>
</organism>
<feature type="compositionally biased region" description="Basic and acidic residues" evidence="1">
    <location>
        <begin position="269"/>
        <end position="284"/>
    </location>
</feature>
<keyword evidence="4" id="KW-1185">Reference proteome</keyword>
<evidence type="ECO:0000313" key="3">
    <source>
        <dbReference type="EMBL" id="CAI8039620.1"/>
    </source>
</evidence>
<sequence length="355" mass="39739">MRRASRLALDTERNGRFAYRERICLIQISDGSGTYLLDPLSVKGLDALGEVLADEAVEKVIHGSEEDVRYFDRDFGFEVNNLFDTGLAARFLGVTRPNLGAVLEEFCGVGIAKDPKLQVSHWGLRPLSGPALDYAASDVHHLLPLADELGYRLEKLGRVEWVQEECARIEALRHPPEEPLETAFRRIRGWEGLNPREAAVLQELYAFRDGKACAWDVPPTQAASNGDLLELAQCNGSPPRRIGGMLATRCFGELAEAIERGMTGPEAPRPPRSDRGADPWGPESRERLKSLKQWRAGWSHGLDLAVSHIWPTPSLERIALRPERLDYELAGGDGEVREWQRKEFGEELERLVTQT</sequence>
<dbReference type="InterPro" id="IPR012337">
    <property type="entry name" value="RNaseH-like_sf"/>
</dbReference>
<dbReference type="AlphaFoldDB" id="A0AA35T0P8"/>
<dbReference type="SMART" id="SM00474">
    <property type="entry name" value="35EXOc"/>
    <property type="match status" value="1"/>
</dbReference>
<dbReference type="Proteomes" id="UP001174909">
    <property type="component" value="Unassembled WGS sequence"/>
</dbReference>
<keyword evidence="3" id="KW-0378">Hydrolase</keyword>
<feature type="domain" description="3'-5' exonuclease" evidence="2">
    <location>
        <begin position="2"/>
        <end position="154"/>
    </location>
</feature>
<gene>
    <name evidence="3" type="ORF">GBAR_LOCUS22060</name>
</gene>
<keyword evidence="3" id="KW-0540">Nuclease</keyword>
<reference evidence="3" key="1">
    <citation type="submission" date="2023-03" db="EMBL/GenBank/DDBJ databases">
        <authorList>
            <person name="Steffen K."/>
            <person name="Cardenas P."/>
        </authorList>
    </citation>
    <scope>NUCLEOTIDE SEQUENCE</scope>
</reference>
<dbReference type="GO" id="GO:0000166">
    <property type="term" value="F:nucleotide binding"/>
    <property type="evidence" value="ECO:0007669"/>
    <property type="project" value="InterPro"/>
</dbReference>